<proteinExistence type="predicted"/>
<accession>A0AAW2DA98</accession>
<dbReference type="Proteomes" id="UP001459277">
    <property type="component" value="Unassembled WGS sequence"/>
</dbReference>
<keyword evidence="1" id="KW-0812">Transmembrane</keyword>
<evidence type="ECO:0000256" key="1">
    <source>
        <dbReference type="SAM" id="Phobius"/>
    </source>
</evidence>
<comment type="caution">
    <text evidence="2">The sequence shown here is derived from an EMBL/GenBank/DDBJ whole genome shotgun (WGS) entry which is preliminary data.</text>
</comment>
<name>A0AAW2DA98_9ROSI</name>
<organism evidence="2 3">
    <name type="scientific">Lithocarpus litseifolius</name>
    <dbReference type="NCBI Taxonomy" id="425828"/>
    <lineage>
        <taxon>Eukaryota</taxon>
        <taxon>Viridiplantae</taxon>
        <taxon>Streptophyta</taxon>
        <taxon>Embryophyta</taxon>
        <taxon>Tracheophyta</taxon>
        <taxon>Spermatophyta</taxon>
        <taxon>Magnoliopsida</taxon>
        <taxon>eudicotyledons</taxon>
        <taxon>Gunneridae</taxon>
        <taxon>Pentapetalae</taxon>
        <taxon>rosids</taxon>
        <taxon>fabids</taxon>
        <taxon>Fagales</taxon>
        <taxon>Fagaceae</taxon>
        <taxon>Lithocarpus</taxon>
    </lineage>
</organism>
<keyword evidence="1" id="KW-0472">Membrane</keyword>
<feature type="transmembrane region" description="Helical" evidence="1">
    <location>
        <begin position="262"/>
        <end position="281"/>
    </location>
</feature>
<evidence type="ECO:0008006" key="4">
    <source>
        <dbReference type="Google" id="ProtNLM"/>
    </source>
</evidence>
<dbReference type="AlphaFoldDB" id="A0AAW2DA98"/>
<keyword evidence="1" id="KW-1133">Transmembrane helix</keyword>
<keyword evidence="3" id="KW-1185">Reference proteome</keyword>
<evidence type="ECO:0000313" key="2">
    <source>
        <dbReference type="EMBL" id="KAL0006076.1"/>
    </source>
</evidence>
<sequence>MEQFFEQANFTDNKKVRYAKLKLRGKAQRFWESLEYFRYMKYEPAIYVWEDMKEKLCDEIAQIKQKKTQTNSTGKPRILDHNELIAAPIEDNIDDDILVVENPLATPKPNIDIDIHASTSVALICVQGNEFNEEQYGEEMVAKESIMLEGAHDVILEANESAFDQPSMVHEDKQFAKVEKVDNILLPMVQDKIMLIPHIDFVISEEFVMVEFKVSLFSMLPKVILDLKQALLVSILILQCFRTQGRVFSNQRRMMQETQEDYCLVLFMFASQFYFYVLGPISSLGF</sequence>
<protein>
    <recommendedName>
        <fullName evidence="4">Retrotransposon gag domain-containing protein</fullName>
    </recommendedName>
</protein>
<gene>
    <name evidence="2" type="ORF">SO802_013637</name>
</gene>
<evidence type="ECO:0000313" key="3">
    <source>
        <dbReference type="Proteomes" id="UP001459277"/>
    </source>
</evidence>
<dbReference type="EMBL" id="JAZDWU010000004">
    <property type="protein sequence ID" value="KAL0006076.1"/>
    <property type="molecule type" value="Genomic_DNA"/>
</dbReference>
<reference evidence="2 3" key="1">
    <citation type="submission" date="2024-01" db="EMBL/GenBank/DDBJ databases">
        <title>A telomere-to-telomere, gap-free genome of sweet tea (Lithocarpus litseifolius).</title>
        <authorList>
            <person name="Zhou J."/>
        </authorList>
    </citation>
    <scope>NUCLEOTIDE SEQUENCE [LARGE SCALE GENOMIC DNA]</scope>
    <source>
        <strain evidence="2">Zhou-2022a</strain>
        <tissue evidence="2">Leaf</tissue>
    </source>
</reference>